<accession>A0A844HNQ5</accession>
<organism evidence="3 4">
    <name type="scientific">Paracoccus litorisediminis</name>
    <dbReference type="NCBI Taxonomy" id="2006130"/>
    <lineage>
        <taxon>Bacteria</taxon>
        <taxon>Pseudomonadati</taxon>
        <taxon>Pseudomonadota</taxon>
        <taxon>Alphaproteobacteria</taxon>
        <taxon>Rhodobacterales</taxon>
        <taxon>Paracoccaceae</taxon>
        <taxon>Paracoccus</taxon>
    </lineage>
</organism>
<keyword evidence="4" id="KW-1185">Reference proteome</keyword>
<evidence type="ECO:0000256" key="1">
    <source>
        <dbReference type="SAM" id="MobiDB-lite"/>
    </source>
</evidence>
<evidence type="ECO:0000313" key="3">
    <source>
        <dbReference type="EMBL" id="MTH59987.1"/>
    </source>
</evidence>
<feature type="region of interest" description="Disordered" evidence="1">
    <location>
        <begin position="1000"/>
        <end position="1020"/>
    </location>
</feature>
<sequence length="2199" mass="241991">MSGERAIDDTILIDKVRASKAGHAYHEAWAARTALELLLPSTDLTAITLEGFDSLDEQELGTGAVEIADLVRYYGGTDVARSHRVAVVQFKYSISSADREVRAADFAPTLAKFAITDAELRAAHGTEHVEKVVRYEFATNRPIHHNLGLAIASVMAGSEVAGDVSKQASQIRKALEAYPHPSVELLRRLDLVGSKGSLMEAERLIASTLASWSEASDPDAEKRLLKLRNLIRIKAGPGSESDKRIDRVAVLAELEVEHEDRLYPTPDAFPEVKDLVQREVLSAILAQVRQTGAPLIVHAAGGMGKTVLMQTLADQLHADGPVVLFDGFGSGKWRDPADGRHLPDRTFVHLANLLAGQGLCDILLPVADVTSLLRAFRRRLAQAVTTARHTNVEACVSLVLDAIDHAALAAQETATSSFAHLLLRSVSVDPIDGVRLIASCRTERRAIAVGDSFHREFAVPLFTDVEARTLITRRAPEASADEIAALLTRSGRNPRCLDSLIASGRPFDPVSFPDEPRQPNDLLDSLLRRRLEDARNTARSRGAKDADVDLLLAGIALLSPPVPIEELAAAHGLIAEEVESFAADLAPLLERTPHGLMFRDEPTETLIRSTYGTNEASRHRVISALQERQLSSNYAARALPALLTSLRDADQLIRLAYDARVPVGASQVSTRDIRLARITAAIALAGEVGRRDDLLQLLLEASLVAAGHERSDRFLYEHPDLAAVSGDPEALRRLAVTSVGWPGGKHSALALANAFAGDRDEARRHARRAIDWHNWSARSQRSTWFNTTNVAQDWDDVGFAYVEMLAGNDIRVAEFISRKDDGAAFAKFSDLFDLLERHETTAQASSPRAFQKLPLCRLPSRALFAAALRYSPRDDDRDRRIINRMAAARPLTGQGEGLAMASILAAARAADLDLISAGLALVQGAGLKTPTIYDYSSYHPIDRAVDLTVAAAGIRSALRRRPVTLIDIAPSELIDLVPKSARTRGPVAFSRALAQKLAEPKYDPARPRRKRRSAVDGKDRSEYSRILNGRIKPLVPYAQDIACIVRPPTGKTRAQMLHAAFDRLVGDVEQSSDYPYRDGKAYLARTGFRAIFYVADALGALDRQLAQRMVDWLANAPGMYHPELSDAVARLSRVSACHDAALALAAQVEGKIQLDTDVGSRVTAYGRLARAVWRVSTDEAAAYFRRALDLAEAIGSDDFDRTNHLLELTGHYKGPELSAQAAHTLARILELNQGEDGRFPWIEYAQTMVPIAGQGTLAMLARLDDRDVARLGLSLGPALTVLTRQSKLPAATAAALFGLAPPVESWTWHISDFASETLRGIPAIHHEWFFNLLLVEIDRDDQLVPVRETIEGLDRLAQEILPPTSAARRRIEGLLRRRNPGAEAPSPAASAAASPEVPEPYLIDVTDPDEIDRQILNEDLDQNGRRWPVRTLLDLARRASTPAERFGFVRAVVESGTVSLADKVRALDDHVEEWSKTSAAMRDALPELGLRLATKHARELASSSSDAWGAWRGLEKYFRVERVALVERVVAGLRGVADELGGNAWLALSARLAADVCDQAIANGLERFLASGAEMLPAEVGDGPWNDRLTVVDDEAEVVAGLVWARLGHPVAAMRWRAAHAVRRLAEIQRFDVLGKLIVRFDSGSAAPFNDGKLPFYSMHAQLWLLIALARVSKADPSALAKHQTFFERVALSTDFPHAVMRSFAVDTLQEIAGSLDDAEAQAILGTVAVANVSRYEHGPKVRHAEFRYITRPDSSPRAADALHLDYDFNKYHVESLCRVFACPGWEVHDRIGSWVRSWDKTLSAMHACPRTTNYEGAWSSGDVPDRDRYGDYLSWHALMLVAGDLLTLRPVVEDDWSEDPWTTFLNRYRLSRKDGLWLADLTDPFPLDLAIESDFAMPQSGGKQSSMRDDARLLSPILGIKNGELVDEWIPVAGRWSIGQDTTLTIQSVVANESDARSTSMTLLSDEKFFRWLPDDENEISRHFGKEGHSIQPWVAVMSDTEHRLDRHDPYGTTSALNRPFPTDLTVDVLGIAADDAAVRQWSSVTEPQFYAEAWGAEGGRGERAWSETGSRLFFRTGSLTALLETVGSNLVIFLNLQKYHRGKSTWRAGDTSSFAHRSLIAVLNKRGEVWLPQRLSSKAKRALNSLGADRPHDFYQRFRAIAGLPDEFLSRRNESTRIDAESFRIIIEGLTADEENL</sequence>
<dbReference type="RefSeq" id="WP_155039922.1">
    <property type="nucleotide sequence ID" value="NZ_WMIG01000005.1"/>
</dbReference>
<evidence type="ECO:0000313" key="4">
    <source>
        <dbReference type="Proteomes" id="UP000449846"/>
    </source>
</evidence>
<proteinExistence type="predicted"/>
<protein>
    <recommendedName>
        <fullName evidence="2">AAA+ ATPase domain-containing protein</fullName>
    </recommendedName>
</protein>
<dbReference type="SMART" id="SM00382">
    <property type="entry name" value="AAA"/>
    <property type="match status" value="1"/>
</dbReference>
<dbReference type="InterPro" id="IPR003593">
    <property type="entry name" value="AAA+_ATPase"/>
</dbReference>
<gene>
    <name evidence="3" type="ORF">GL300_12285</name>
</gene>
<dbReference type="EMBL" id="WMIG01000005">
    <property type="protein sequence ID" value="MTH59987.1"/>
    <property type="molecule type" value="Genomic_DNA"/>
</dbReference>
<evidence type="ECO:0000259" key="2">
    <source>
        <dbReference type="SMART" id="SM00382"/>
    </source>
</evidence>
<reference evidence="3 4" key="1">
    <citation type="submission" date="2019-11" db="EMBL/GenBank/DDBJ databases">
        <authorList>
            <person name="Dong K."/>
        </authorList>
    </citation>
    <scope>NUCLEOTIDE SEQUENCE [LARGE SCALE GENOMIC DNA]</scope>
    <source>
        <strain evidence="3 4">NBRC 112902</strain>
    </source>
</reference>
<name>A0A844HNQ5_9RHOB</name>
<feature type="domain" description="AAA+ ATPase" evidence="2">
    <location>
        <begin position="291"/>
        <end position="463"/>
    </location>
</feature>
<dbReference type="SUPFAM" id="SSF52540">
    <property type="entry name" value="P-loop containing nucleoside triphosphate hydrolases"/>
    <property type="match status" value="1"/>
</dbReference>
<dbReference type="OrthoDB" id="4770405at2"/>
<dbReference type="InterPro" id="IPR027417">
    <property type="entry name" value="P-loop_NTPase"/>
</dbReference>
<comment type="caution">
    <text evidence="3">The sequence shown here is derived from an EMBL/GenBank/DDBJ whole genome shotgun (WGS) entry which is preliminary data.</text>
</comment>
<dbReference type="Proteomes" id="UP000449846">
    <property type="component" value="Unassembled WGS sequence"/>
</dbReference>